<comment type="subcellular location">
    <subcellularLocation>
        <location evidence="1">Cell surface</location>
    </subcellularLocation>
</comment>
<dbReference type="InterPro" id="IPR016977">
    <property type="entry name" value="ComGF"/>
</dbReference>
<dbReference type="OrthoDB" id="2361316at2"/>
<dbReference type="Proteomes" id="UP000308230">
    <property type="component" value="Unassembled WGS sequence"/>
</dbReference>
<evidence type="ECO:0000313" key="5">
    <source>
        <dbReference type="Proteomes" id="UP000308230"/>
    </source>
</evidence>
<gene>
    <name evidence="4" type="ORF">FCL54_15550</name>
</gene>
<evidence type="ECO:0000256" key="3">
    <source>
        <dbReference type="SAM" id="Phobius"/>
    </source>
</evidence>
<dbReference type="EMBL" id="SWLG01000011">
    <property type="protein sequence ID" value="TLS36433.1"/>
    <property type="molecule type" value="Genomic_DNA"/>
</dbReference>
<keyword evidence="5" id="KW-1185">Reference proteome</keyword>
<dbReference type="NCBIfam" id="NF041002">
    <property type="entry name" value="pilin_ComGF"/>
    <property type="match status" value="1"/>
</dbReference>
<dbReference type="AlphaFoldDB" id="A0A5R9F6H8"/>
<dbReference type="GO" id="GO:0030420">
    <property type="term" value="P:establishment of competence for transformation"/>
    <property type="evidence" value="ECO:0007669"/>
    <property type="project" value="UniProtKB-KW"/>
</dbReference>
<keyword evidence="3" id="KW-0472">Membrane</keyword>
<sequence length="155" mass="17633">MEREKQSSTNDLFTCKQANNTGFTLIELLIALSVLLILLSCITPFIKVIFPPAASKLDMDEFQLFAYKLGEEIREGHQLTVTANGLEFLNYRGETVQYQSYGTMIRRRVNGSGHDVVLQNISQVLFSGTGKEVRIHVKDHLDKEVERSFYQVSDE</sequence>
<feature type="transmembrane region" description="Helical" evidence="3">
    <location>
        <begin position="28"/>
        <end position="50"/>
    </location>
</feature>
<dbReference type="Pfam" id="PF15980">
    <property type="entry name" value="ComGF"/>
    <property type="match status" value="1"/>
</dbReference>
<dbReference type="GO" id="GO:0009986">
    <property type="term" value="C:cell surface"/>
    <property type="evidence" value="ECO:0007669"/>
    <property type="project" value="UniProtKB-SubCell"/>
</dbReference>
<dbReference type="NCBIfam" id="TIGR02532">
    <property type="entry name" value="IV_pilin_GFxxxE"/>
    <property type="match status" value="1"/>
</dbReference>
<keyword evidence="3" id="KW-1133">Transmembrane helix</keyword>
<protein>
    <submittedName>
        <fullName evidence="4">Prepilin-type N-terminal cleavage/methylation domain-containing protein</fullName>
    </submittedName>
</protein>
<dbReference type="Pfam" id="PF07963">
    <property type="entry name" value="N_methyl"/>
    <property type="match status" value="1"/>
</dbReference>
<evidence type="ECO:0000313" key="4">
    <source>
        <dbReference type="EMBL" id="TLS36433.1"/>
    </source>
</evidence>
<comment type="caution">
    <text evidence="4">The sequence shown here is derived from an EMBL/GenBank/DDBJ whole genome shotgun (WGS) entry which is preliminary data.</text>
</comment>
<proteinExistence type="predicted"/>
<dbReference type="InterPro" id="IPR012902">
    <property type="entry name" value="N_methyl_site"/>
</dbReference>
<name>A0A5R9F6H8_9BACL</name>
<reference evidence="4 5" key="1">
    <citation type="submission" date="2019-04" db="EMBL/GenBank/DDBJ databases">
        <title>Bacillus caeni sp. nov., a bacterium isolated from mangrove sediment.</title>
        <authorList>
            <person name="Huang H."/>
            <person name="Mo K."/>
            <person name="Hu Y."/>
        </authorList>
    </citation>
    <scope>NUCLEOTIDE SEQUENCE [LARGE SCALE GENOMIC DNA]</scope>
    <source>
        <strain evidence="4 5">HB172195</strain>
    </source>
</reference>
<evidence type="ECO:0000256" key="1">
    <source>
        <dbReference type="ARBA" id="ARBA00004241"/>
    </source>
</evidence>
<accession>A0A5R9F6H8</accession>
<organism evidence="4 5">
    <name type="scientific">Exobacillus caeni</name>
    <dbReference type="NCBI Taxonomy" id="2574798"/>
    <lineage>
        <taxon>Bacteria</taxon>
        <taxon>Bacillati</taxon>
        <taxon>Bacillota</taxon>
        <taxon>Bacilli</taxon>
        <taxon>Bacillales</taxon>
        <taxon>Guptibacillaceae</taxon>
        <taxon>Exobacillus</taxon>
    </lineage>
</organism>
<dbReference type="RefSeq" id="WP_138127751.1">
    <property type="nucleotide sequence ID" value="NZ_SWLG01000011.1"/>
</dbReference>
<evidence type="ECO:0000256" key="2">
    <source>
        <dbReference type="ARBA" id="ARBA00023287"/>
    </source>
</evidence>
<keyword evidence="2" id="KW-0178">Competence</keyword>
<keyword evidence="3" id="KW-0812">Transmembrane</keyword>